<protein>
    <submittedName>
        <fullName evidence="2">Uncharacterized protein</fullName>
    </submittedName>
</protein>
<name>A0A6B8RVQ1_9BACL</name>
<dbReference type="OrthoDB" id="2680565at2"/>
<feature type="transmembrane region" description="Helical" evidence="1">
    <location>
        <begin position="71"/>
        <end position="92"/>
    </location>
</feature>
<keyword evidence="1" id="KW-0472">Membrane</keyword>
<keyword evidence="1" id="KW-1133">Transmembrane helix</keyword>
<accession>A0A6B8RVQ1</accession>
<keyword evidence="1" id="KW-0812">Transmembrane</keyword>
<keyword evidence="3" id="KW-1185">Reference proteome</keyword>
<sequence length="96" mass="11269">MPKLLRFLLILIPCTILRFCIGETGFSFLWFLVLYFPFINWSTYWIMLTIRSGINRLLGREYVSLKKTDSIFVGYLNIPGALAISEIIYSGYMYNH</sequence>
<reference evidence="3" key="1">
    <citation type="submission" date="2018-11" db="EMBL/GenBank/DDBJ databases">
        <title>Complete genome sequence of Paenibacillus sp. ML311-T8.</title>
        <authorList>
            <person name="Nam Y.-D."/>
            <person name="Kang J."/>
            <person name="Chung W.-H."/>
            <person name="Park Y.S."/>
        </authorList>
    </citation>
    <scope>NUCLEOTIDE SEQUENCE [LARGE SCALE GENOMIC DNA]</scope>
    <source>
        <strain evidence="3">ML311-T8</strain>
    </source>
</reference>
<organism evidence="2 3">
    <name type="scientific">Paenibacillus psychroresistens</name>
    <dbReference type="NCBI Taxonomy" id="1778678"/>
    <lineage>
        <taxon>Bacteria</taxon>
        <taxon>Bacillati</taxon>
        <taxon>Bacillota</taxon>
        <taxon>Bacilli</taxon>
        <taxon>Bacillales</taxon>
        <taxon>Paenibacillaceae</taxon>
        <taxon>Paenibacillus</taxon>
    </lineage>
</organism>
<dbReference type="AlphaFoldDB" id="A0A6B8RVQ1"/>
<feature type="transmembrane region" description="Helical" evidence="1">
    <location>
        <begin position="28"/>
        <end position="50"/>
    </location>
</feature>
<gene>
    <name evidence="2" type="ORF">EHS13_32240</name>
</gene>
<dbReference type="Proteomes" id="UP000426246">
    <property type="component" value="Chromosome"/>
</dbReference>
<evidence type="ECO:0000256" key="1">
    <source>
        <dbReference type="SAM" id="Phobius"/>
    </source>
</evidence>
<proteinExistence type="predicted"/>
<evidence type="ECO:0000313" key="2">
    <source>
        <dbReference type="EMBL" id="QGQ99218.1"/>
    </source>
</evidence>
<evidence type="ECO:0000313" key="3">
    <source>
        <dbReference type="Proteomes" id="UP000426246"/>
    </source>
</evidence>
<dbReference type="KEGG" id="ppsc:EHS13_32240"/>
<dbReference type="EMBL" id="CP034235">
    <property type="protein sequence ID" value="QGQ99218.1"/>
    <property type="molecule type" value="Genomic_DNA"/>
</dbReference>